<dbReference type="InterPro" id="IPR055411">
    <property type="entry name" value="LRR_FXL15/At3g58940/PEG3-like"/>
</dbReference>
<dbReference type="PANTHER" id="PTHR34223">
    <property type="entry name" value="OS11G0201299 PROTEIN"/>
    <property type="match status" value="1"/>
</dbReference>
<keyword evidence="3" id="KW-1185">Reference proteome</keyword>
<dbReference type="OrthoDB" id="1848700at2759"/>
<gene>
    <name evidence="2" type="ORF">EZV62_020899</name>
</gene>
<evidence type="ECO:0000313" key="3">
    <source>
        <dbReference type="Proteomes" id="UP000323000"/>
    </source>
</evidence>
<organism evidence="2 3">
    <name type="scientific">Acer yangbiense</name>
    <dbReference type="NCBI Taxonomy" id="1000413"/>
    <lineage>
        <taxon>Eukaryota</taxon>
        <taxon>Viridiplantae</taxon>
        <taxon>Streptophyta</taxon>
        <taxon>Embryophyta</taxon>
        <taxon>Tracheophyta</taxon>
        <taxon>Spermatophyta</taxon>
        <taxon>Magnoliopsida</taxon>
        <taxon>eudicotyledons</taxon>
        <taxon>Gunneridae</taxon>
        <taxon>Pentapetalae</taxon>
        <taxon>rosids</taxon>
        <taxon>malvids</taxon>
        <taxon>Sapindales</taxon>
        <taxon>Sapindaceae</taxon>
        <taxon>Hippocastanoideae</taxon>
        <taxon>Acereae</taxon>
        <taxon>Acer</taxon>
    </lineage>
</organism>
<accession>A0A5C7HET1</accession>
<comment type="caution">
    <text evidence="2">The sequence shown here is derived from an EMBL/GenBank/DDBJ whole genome shotgun (WGS) entry which is preliminary data.</text>
</comment>
<dbReference type="SUPFAM" id="SSF81383">
    <property type="entry name" value="F-box domain"/>
    <property type="match status" value="1"/>
</dbReference>
<feature type="domain" description="F-box/LRR-repeat protein 15/At3g58940/PEG3-like LRR" evidence="1">
    <location>
        <begin position="107"/>
        <end position="213"/>
    </location>
</feature>
<dbReference type="PANTHER" id="PTHR34223:SF51">
    <property type="entry name" value="OS06G0556300 PROTEIN"/>
    <property type="match status" value="1"/>
</dbReference>
<dbReference type="InterPro" id="IPR053197">
    <property type="entry name" value="F-box_SCFL_complex_component"/>
</dbReference>
<dbReference type="Proteomes" id="UP000323000">
    <property type="component" value="Chromosome 9"/>
</dbReference>
<name>A0A5C7HET1_9ROSI</name>
<dbReference type="Pfam" id="PF24758">
    <property type="entry name" value="LRR_At5g56370"/>
    <property type="match status" value="1"/>
</dbReference>
<proteinExistence type="predicted"/>
<reference evidence="3" key="1">
    <citation type="journal article" date="2019" name="Gigascience">
        <title>De novo genome assembly of the endangered Acer yangbiense, a plant species with extremely small populations endemic to Yunnan Province, China.</title>
        <authorList>
            <person name="Yang J."/>
            <person name="Wariss H.M."/>
            <person name="Tao L."/>
            <person name="Zhang R."/>
            <person name="Yun Q."/>
            <person name="Hollingsworth P."/>
            <person name="Dao Z."/>
            <person name="Luo G."/>
            <person name="Guo H."/>
            <person name="Ma Y."/>
            <person name="Sun W."/>
        </authorList>
    </citation>
    <scope>NUCLEOTIDE SEQUENCE [LARGE SCALE GENOMIC DNA]</scope>
    <source>
        <strain evidence="3">cv. Malutang</strain>
    </source>
</reference>
<sequence>MPDSIIHEILSRLDDTKEAVRTCILSKNWTHHWKYVHSLSFHHESFKTGILAFEEFVLHVLQHRQHSINIRKLRFFLGAKQNQSLINCVLDHAMLRQLKKLETDVCSFPPSLLESRTLETVNYGVSSGDFIVRSNSMIFARLKNLQLTGVHIDCNDFFSCCSNLENLRLTDCRVSNTEILNINLPRLVQLIITDIRYDKGLIIIISGPKLKRFEFKGIYNPYNPSLVLEIRRKMNEDLNLVKLKFYCSDGELDSIDSIIETLTSIVFEYAISHRFEELETDIVDNFPATLFECQTLKTLKLGQTTKCLRGLSGFATLTTLQLSSVIIDLENDMFFGCLNLENLLLIECTLLADPVQVVMGDYTISAPWLVNLQISDFLYRGRLVINGPRLKFF</sequence>
<dbReference type="Gene3D" id="3.80.10.10">
    <property type="entry name" value="Ribonuclease Inhibitor"/>
    <property type="match status" value="1"/>
</dbReference>
<dbReference type="AlphaFoldDB" id="A0A5C7HET1"/>
<dbReference type="EMBL" id="VAHF01000009">
    <property type="protein sequence ID" value="TXG55643.1"/>
    <property type="molecule type" value="Genomic_DNA"/>
</dbReference>
<dbReference type="InterPro" id="IPR036047">
    <property type="entry name" value="F-box-like_dom_sf"/>
</dbReference>
<dbReference type="InterPro" id="IPR032675">
    <property type="entry name" value="LRR_dom_sf"/>
</dbReference>
<evidence type="ECO:0000313" key="2">
    <source>
        <dbReference type="EMBL" id="TXG55643.1"/>
    </source>
</evidence>
<protein>
    <recommendedName>
        <fullName evidence="1">F-box/LRR-repeat protein 15/At3g58940/PEG3-like LRR domain-containing protein</fullName>
    </recommendedName>
</protein>
<dbReference type="SUPFAM" id="SSF52047">
    <property type="entry name" value="RNI-like"/>
    <property type="match status" value="1"/>
</dbReference>
<evidence type="ECO:0000259" key="1">
    <source>
        <dbReference type="Pfam" id="PF24758"/>
    </source>
</evidence>